<organism evidence="2 3">
    <name type="scientific">Natrinema pallidum</name>
    <dbReference type="NCBI Taxonomy" id="69527"/>
    <lineage>
        <taxon>Archaea</taxon>
        <taxon>Methanobacteriati</taxon>
        <taxon>Methanobacteriota</taxon>
        <taxon>Stenosarchaea group</taxon>
        <taxon>Halobacteria</taxon>
        <taxon>Halobacteriales</taxon>
        <taxon>Natrialbaceae</taxon>
        <taxon>Natrinema</taxon>
    </lineage>
</organism>
<dbReference type="GeneID" id="96156333"/>
<dbReference type="EMBL" id="CP040637">
    <property type="protein sequence ID" value="QCW03566.1"/>
    <property type="molecule type" value="Genomic_DNA"/>
</dbReference>
<feature type="region of interest" description="Disordered" evidence="1">
    <location>
        <begin position="1"/>
        <end position="38"/>
    </location>
</feature>
<accession>A0A4P9TFH4</accession>
<dbReference type="KEGG" id="npl:FGF80_10080"/>
<gene>
    <name evidence="2" type="ORF">FGF80_10080</name>
</gene>
<dbReference type="AlphaFoldDB" id="A0A4P9TFH4"/>
<evidence type="ECO:0000256" key="1">
    <source>
        <dbReference type="SAM" id="MobiDB-lite"/>
    </source>
</evidence>
<protein>
    <submittedName>
        <fullName evidence="2">DUF1302 domain-containing protein</fullName>
    </submittedName>
</protein>
<reference evidence="3" key="1">
    <citation type="submission" date="2019-05" db="EMBL/GenBank/DDBJ databases">
        <title>Complete Genome Sequence and Methylation Pattern of the Halophilic Archaeon Natrinema pallidum BOL6-1.</title>
        <authorList>
            <person name="DasSarma P."/>
            <person name="DasSarma B.P."/>
            <person name="DasSarma S.L."/>
            <person name="Martinez F.L."/>
            <person name="Guzman D."/>
            <person name="Roberts R.J."/>
            <person name="DasSarma S."/>
        </authorList>
    </citation>
    <scope>NUCLEOTIDE SEQUENCE [LARGE SCALE GENOMIC DNA]</scope>
    <source>
        <strain evidence="3">BOL6-1</strain>
    </source>
</reference>
<proteinExistence type="predicted"/>
<dbReference type="RefSeq" id="WP_138653747.1">
    <property type="nucleotide sequence ID" value="NZ_CP040637.1"/>
</dbReference>
<evidence type="ECO:0000313" key="3">
    <source>
        <dbReference type="Proteomes" id="UP000307562"/>
    </source>
</evidence>
<keyword evidence="3" id="KW-1185">Reference proteome</keyword>
<name>A0A4P9TFH4_9EURY</name>
<evidence type="ECO:0000313" key="2">
    <source>
        <dbReference type="EMBL" id="QCW03566.1"/>
    </source>
</evidence>
<dbReference type="Proteomes" id="UP000307562">
    <property type="component" value="Chromosome"/>
</dbReference>
<sequence>MPSDPERYLSVGDLEDELPFSPSAFDVDNTETNADGNTDWDNLLQRLLDEESDRIEQMASTLFVQTETSATLYGDEDTVGDDLPLPDRPVVDVASIGVDGDPLEVGTDVRVRETHVELLDDAAIYSWPDGPIEVTWTYGYDAVPGDVRDGLVRLVRSRLERIQSDGLESEGLPTGQSASYRPPEEIVAAVADDVGGYSPPSYFGGTMVI</sequence>